<dbReference type="AlphaFoldDB" id="A0A9X1Y747"/>
<organism evidence="4 5">
    <name type="scientific">Roseomonas acroporae</name>
    <dbReference type="NCBI Taxonomy" id="2937791"/>
    <lineage>
        <taxon>Bacteria</taxon>
        <taxon>Pseudomonadati</taxon>
        <taxon>Pseudomonadota</taxon>
        <taxon>Alphaproteobacteria</taxon>
        <taxon>Acetobacterales</taxon>
        <taxon>Roseomonadaceae</taxon>
        <taxon>Roseomonas</taxon>
    </lineage>
</organism>
<dbReference type="Proteomes" id="UP001139516">
    <property type="component" value="Unassembled WGS sequence"/>
</dbReference>
<keyword evidence="2" id="KW-1133">Transmembrane helix</keyword>
<evidence type="ECO:0000313" key="4">
    <source>
        <dbReference type="EMBL" id="MCK8784373.1"/>
    </source>
</evidence>
<protein>
    <submittedName>
        <fullName evidence="4">Type IVB secretion system protein IcmH/DotU</fullName>
    </submittedName>
</protein>
<dbReference type="NCBIfam" id="NF038228">
    <property type="entry name" value="IcmH_DotU_IVB"/>
    <property type="match status" value="1"/>
</dbReference>
<gene>
    <name evidence="4" type="primary">icmH</name>
    <name evidence="4" type="ORF">M0638_08280</name>
</gene>
<evidence type="ECO:0000313" key="5">
    <source>
        <dbReference type="Proteomes" id="UP001139516"/>
    </source>
</evidence>
<dbReference type="InterPro" id="IPR017732">
    <property type="entry name" value="T4/T6SS_DotU"/>
</dbReference>
<comment type="caution">
    <text evidence="4">The sequence shown here is derived from an EMBL/GenBank/DDBJ whole genome shotgun (WGS) entry which is preliminary data.</text>
</comment>
<keyword evidence="5" id="KW-1185">Reference proteome</keyword>
<evidence type="ECO:0000256" key="2">
    <source>
        <dbReference type="SAM" id="Phobius"/>
    </source>
</evidence>
<dbReference type="PANTHER" id="PTHR38033:SF1">
    <property type="entry name" value="DOTU FAMILY TYPE IV_VI SECRETION SYSTEM PROTEIN"/>
    <property type="match status" value="1"/>
</dbReference>
<accession>A0A9X1Y747</accession>
<proteinExistence type="predicted"/>
<dbReference type="InterPro" id="IPR038522">
    <property type="entry name" value="T4/T6SS_DotU_sf"/>
</dbReference>
<dbReference type="RefSeq" id="WP_248666497.1">
    <property type="nucleotide sequence ID" value="NZ_JALPRX010000029.1"/>
</dbReference>
<keyword evidence="2" id="KW-0472">Membrane</keyword>
<dbReference type="PANTHER" id="PTHR38033">
    <property type="entry name" value="MEMBRANE PROTEIN-RELATED"/>
    <property type="match status" value="1"/>
</dbReference>
<dbReference type="Gene3D" id="1.25.40.590">
    <property type="entry name" value="Type IV / VI secretion system, DotU"/>
    <property type="match status" value="1"/>
</dbReference>
<dbReference type="NCBIfam" id="TIGR03349">
    <property type="entry name" value="IV_VI_DotU"/>
    <property type="match status" value="1"/>
</dbReference>
<feature type="region of interest" description="Disordered" evidence="1">
    <location>
        <begin position="1"/>
        <end position="44"/>
    </location>
</feature>
<dbReference type="EMBL" id="JALPRX010000029">
    <property type="protein sequence ID" value="MCK8784373.1"/>
    <property type="molecule type" value="Genomic_DNA"/>
</dbReference>
<feature type="transmembrane region" description="Helical" evidence="2">
    <location>
        <begin position="226"/>
        <end position="249"/>
    </location>
</feature>
<name>A0A9X1Y747_9PROT</name>
<keyword evidence="2" id="KW-0812">Transmembrane</keyword>
<dbReference type="Pfam" id="PF09850">
    <property type="entry name" value="DotU"/>
    <property type="match status" value="1"/>
</dbReference>
<feature type="domain" description="Type IV / VI secretion system DotU" evidence="3">
    <location>
        <begin position="51"/>
        <end position="249"/>
    </location>
</feature>
<sequence>MAPPERRLPLFDGRAGTPGDDATLPVEARPAPPPPPGDNAPLPAAPAGYGPLVRAAWPLLALLARLREGAASGNAEALKEACVRALGRFLEEAGAARLRPETSQATHYALCVALDEAVLSTPWGDRSEWAQSSLLARLHGETWGGETFFTLVDRALADPAGQADLAELLHLLLSFGFQGRYHLRRDGTAEVEALRDRLFAVVRRRVPAPPALPAPQPRRARRRRMIGFVPIWAVLSVCLLAALLLFAWLERGLYREADRIVPQFDSLVPAPAADGPR</sequence>
<evidence type="ECO:0000256" key="1">
    <source>
        <dbReference type="SAM" id="MobiDB-lite"/>
    </source>
</evidence>
<reference evidence="4" key="1">
    <citation type="submission" date="2022-04" db="EMBL/GenBank/DDBJ databases">
        <title>Roseomonas acroporae sp. nov., isolated from coral Acropora digitifera.</title>
        <authorList>
            <person name="Sun H."/>
        </authorList>
    </citation>
    <scope>NUCLEOTIDE SEQUENCE</scope>
    <source>
        <strain evidence="4">NAR14</strain>
    </source>
</reference>
<evidence type="ECO:0000259" key="3">
    <source>
        <dbReference type="Pfam" id="PF09850"/>
    </source>
</evidence>